<dbReference type="Proteomes" id="UP000661691">
    <property type="component" value="Unassembled WGS sequence"/>
</dbReference>
<accession>A0A926N986</accession>
<keyword evidence="3" id="KW-0732">Signal</keyword>
<sequence length="328" mass="36465">MRRIVSFMMALALILSIMPMGSVVFAEKRNDDLTEIHTPDADEPKKEDDGTVVAPHPDEPKKEGDGTVVTPHPGEPQKEDDGTVVIPDADEPQKEDDGTVVIPDADEPKKEDEATDIYIDEEIPAEKMKALEECEVQYHNPEKLKLSINKNMNGTEFTVAASSEGDQLEGLWLFAVSHLDDFTHKDEFDNQYYEATLVQKQYKFGNSATWSFAVTDLENRKGKYEVFAQFLGTIDGEKCITRVSSIETELIEDEDNEKPENTEVQVVKINNPGTQASAEEKQKEEIVESAKGGPLPQTANDYHNAMLVGFFITLIGASVLIISNVKSN</sequence>
<evidence type="ECO:0000313" key="5">
    <source>
        <dbReference type="Proteomes" id="UP000661691"/>
    </source>
</evidence>
<proteinExistence type="predicted"/>
<evidence type="ECO:0000256" key="3">
    <source>
        <dbReference type="SAM" id="SignalP"/>
    </source>
</evidence>
<feature type="region of interest" description="Disordered" evidence="1">
    <location>
        <begin position="35"/>
        <end position="106"/>
    </location>
</feature>
<dbReference type="EMBL" id="JACXAH010000002">
    <property type="protein sequence ID" value="MBD1371230.1"/>
    <property type="molecule type" value="Genomic_DNA"/>
</dbReference>
<gene>
    <name evidence="4" type="ORF">IC620_02515</name>
</gene>
<keyword evidence="5" id="KW-1185">Reference proteome</keyword>
<name>A0A926N986_9BACL</name>
<evidence type="ECO:0000313" key="4">
    <source>
        <dbReference type="EMBL" id="MBD1371230.1"/>
    </source>
</evidence>
<keyword evidence="2" id="KW-1133">Transmembrane helix</keyword>
<keyword evidence="2" id="KW-0812">Transmembrane</keyword>
<feature type="chain" id="PRO_5037104360" evidence="3">
    <location>
        <begin position="27"/>
        <end position="328"/>
    </location>
</feature>
<reference evidence="5" key="1">
    <citation type="submission" date="2022-10" db="EMBL/GenBank/DDBJ databases">
        <title>A novel bacterium of genus Hazenella, isolated from South China Sea.</title>
        <authorList>
            <person name="Huang H."/>
            <person name="Mo K."/>
            <person name="Hu Y."/>
        </authorList>
    </citation>
    <scope>NUCLEOTIDE SEQUENCE [LARGE SCALE GENOMIC DNA]</scope>
    <source>
        <strain evidence="5">IB182357</strain>
    </source>
</reference>
<feature type="compositionally biased region" description="Basic and acidic residues" evidence="1">
    <location>
        <begin position="56"/>
        <end position="65"/>
    </location>
</feature>
<comment type="caution">
    <text evidence="4">The sequence shown here is derived from an EMBL/GenBank/DDBJ whole genome shotgun (WGS) entry which is preliminary data.</text>
</comment>
<feature type="transmembrane region" description="Helical" evidence="2">
    <location>
        <begin position="305"/>
        <end position="325"/>
    </location>
</feature>
<feature type="compositionally biased region" description="Basic and acidic residues" evidence="1">
    <location>
        <begin position="35"/>
        <end position="49"/>
    </location>
</feature>
<evidence type="ECO:0000256" key="1">
    <source>
        <dbReference type="SAM" id="MobiDB-lite"/>
    </source>
</evidence>
<dbReference type="RefSeq" id="WP_191141423.1">
    <property type="nucleotide sequence ID" value="NZ_JACXAH010000002.1"/>
</dbReference>
<feature type="signal peptide" evidence="3">
    <location>
        <begin position="1"/>
        <end position="26"/>
    </location>
</feature>
<evidence type="ECO:0000256" key="2">
    <source>
        <dbReference type="SAM" id="Phobius"/>
    </source>
</evidence>
<organism evidence="4 5">
    <name type="scientific">Polycladospora coralii</name>
    <dbReference type="NCBI Taxonomy" id="2771432"/>
    <lineage>
        <taxon>Bacteria</taxon>
        <taxon>Bacillati</taxon>
        <taxon>Bacillota</taxon>
        <taxon>Bacilli</taxon>
        <taxon>Bacillales</taxon>
        <taxon>Thermoactinomycetaceae</taxon>
        <taxon>Polycladospora</taxon>
    </lineage>
</organism>
<protein>
    <submittedName>
        <fullName evidence="4">Uncharacterized protein</fullName>
    </submittedName>
</protein>
<keyword evidence="2" id="KW-0472">Membrane</keyword>
<dbReference type="AlphaFoldDB" id="A0A926N986"/>